<dbReference type="Gene3D" id="1.20.1250.20">
    <property type="entry name" value="MFS general substrate transporter like domains"/>
    <property type="match status" value="1"/>
</dbReference>
<dbReference type="InterPro" id="IPR036259">
    <property type="entry name" value="MFS_trans_sf"/>
</dbReference>
<keyword evidence="3 7" id="KW-0812">Transmembrane</keyword>
<keyword evidence="9" id="KW-1185">Reference proteome</keyword>
<feature type="transmembrane region" description="Helical" evidence="7">
    <location>
        <begin position="104"/>
        <end position="128"/>
    </location>
</feature>
<sequence length="574" mass="63499">MAEEDESQQLENVEHGLSSNNGEAKMPVSAREKGGWVTFPFIAGALMGLTLAVAGWGCNFVVYLIEEFHVRSIDATQIFNIAAASTSLLPILGAIIADSFLGCYTVIWVSSLISVMGIILLALTATIHSLRPRPCDIGSSECPPASKIQLAVLFLGITLSSIGPGGTRFNIAAMGANQFNKPDHQRIFFNWFAVVIYTSLLLGATVIVYIEENVSWGLGFCLCIMTNIIGSVIFFSGRCYYRHVKPKGSPFTSLARVVIAAIVKRKVHLSSNAEDYYHGRGEGVEMVASVPGKSLRFLNHAALETEGDTREDGSVAKPWRLCSAQEVEDLKTLLRIFRLLSSSVILCTALPVLNTLTILQALTTNRHLGSHFKVPAGSMIVFILATTAINLFLNDRFLFPLWRTMTGRSPMPLQRIGFGHIFNTTSLAVAALVESKRRRLAQSYLLPDHPGATIPMSVLWLVPQLTLVGLGEAFHYPGQVTLYYQEFPMSLKSTATAMVSLILGMAYYFSSMVIDLVRRVTPWLPNSIDHGRLEYVYWMFSAMGMLNFCYFLICAKNYRNRNLEERNDSFVSEK</sequence>
<keyword evidence="5 7" id="KW-0472">Membrane</keyword>
<comment type="similarity">
    <text evidence="2">Belongs to the major facilitator superfamily. Proton-dependent oligopeptide transporter (POT/PTR) (TC 2.A.17) family.</text>
</comment>
<feature type="region of interest" description="Disordered" evidence="6">
    <location>
        <begin position="1"/>
        <end position="26"/>
    </location>
</feature>
<name>A0AAV5I2D0_9ROSI</name>
<evidence type="ECO:0000256" key="5">
    <source>
        <dbReference type="ARBA" id="ARBA00023136"/>
    </source>
</evidence>
<protein>
    <recommendedName>
        <fullName evidence="10">Protein NRT1/ PTR FAMILY 2.7-like</fullName>
    </recommendedName>
</protein>
<accession>A0AAV5I2D0</accession>
<feature type="transmembrane region" description="Helical" evidence="7">
    <location>
        <begin position="188"/>
        <end position="210"/>
    </location>
</feature>
<feature type="transmembrane region" description="Helical" evidence="7">
    <location>
        <begin position="535"/>
        <end position="553"/>
    </location>
</feature>
<comment type="subcellular location">
    <subcellularLocation>
        <location evidence="1">Membrane</location>
        <topology evidence="1">Multi-pass membrane protein</topology>
    </subcellularLocation>
</comment>
<dbReference type="InterPro" id="IPR000109">
    <property type="entry name" value="POT_fam"/>
</dbReference>
<evidence type="ECO:0000256" key="2">
    <source>
        <dbReference type="ARBA" id="ARBA00005982"/>
    </source>
</evidence>
<keyword evidence="4 7" id="KW-1133">Transmembrane helix</keyword>
<organism evidence="8 9">
    <name type="scientific">Rubroshorea leprosula</name>
    <dbReference type="NCBI Taxonomy" id="152421"/>
    <lineage>
        <taxon>Eukaryota</taxon>
        <taxon>Viridiplantae</taxon>
        <taxon>Streptophyta</taxon>
        <taxon>Embryophyta</taxon>
        <taxon>Tracheophyta</taxon>
        <taxon>Spermatophyta</taxon>
        <taxon>Magnoliopsida</taxon>
        <taxon>eudicotyledons</taxon>
        <taxon>Gunneridae</taxon>
        <taxon>Pentapetalae</taxon>
        <taxon>rosids</taxon>
        <taxon>malvids</taxon>
        <taxon>Malvales</taxon>
        <taxon>Dipterocarpaceae</taxon>
        <taxon>Rubroshorea</taxon>
    </lineage>
</organism>
<evidence type="ECO:0000256" key="4">
    <source>
        <dbReference type="ARBA" id="ARBA00022989"/>
    </source>
</evidence>
<dbReference type="GO" id="GO:0016020">
    <property type="term" value="C:membrane"/>
    <property type="evidence" value="ECO:0007669"/>
    <property type="project" value="UniProtKB-SubCell"/>
</dbReference>
<gene>
    <name evidence="8" type="ORF">SLEP1_g7246</name>
</gene>
<evidence type="ECO:0000313" key="8">
    <source>
        <dbReference type="EMBL" id="GKU93671.1"/>
    </source>
</evidence>
<dbReference type="GO" id="GO:0022857">
    <property type="term" value="F:transmembrane transporter activity"/>
    <property type="evidence" value="ECO:0007669"/>
    <property type="project" value="InterPro"/>
</dbReference>
<dbReference type="AlphaFoldDB" id="A0AAV5I2D0"/>
<feature type="transmembrane region" description="Helical" evidence="7">
    <location>
        <begin position="36"/>
        <end position="65"/>
    </location>
</feature>
<proteinExistence type="inferred from homology"/>
<dbReference type="Pfam" id="PF00854">
    <property type="entry name" value="PTR2"/>
    <property type="match status" value="1"/>
</dbReference>
<reference evidence="8 9" key="1">
    <citation type="journal article" date="2021" name="Commun. Biol.">
        <title>The genome of Shorea leprosula (Dipterocarpaceae) highlights the ecological relevance of drought in aseasonal tropical rainforests.</title>
        <authorList>
            <person name="Ng K.K.S."/>
            <person name="Kobayashi M.J."/>
            <person name="Fawcett J.A."/>
            <person name="Hatakeyama M."/>
            <person name="Paape T."/>
            <person name="Ng C.H."/>
            <person name="Ang C.C."/>
            <person name="Tnah L.H."/>
            <person name="Lee C.T."/>
            <person name="Nishiyama T."/>
            <person name="Sese J."/>
            <person name="O'Brien M.J."/>
            <person name="Copetti D."/>
            <person name="Mohd Noor M.I."/>
            <person name="Ong R.C."/>
            <person name="Putra M."/>
            <person name="Sireger I.Z."/>
            <person name="Indrioko S."/>
            <person name="Kosugi Y."/>
            <person name="Izuno A."/>
            <person name="Isagi Y."/>
            <person name="Lee S.L."/>
            <person name="Shimizu K.K."/>
        </authorList>
    </citation>
    <scope>NUCLEOTIDE SEQUENCE [LARGE SCALE GENOMIC DNA]</scope>
    <source>
        <strain evidence="8">214</strain>
    </source>
</reference>
<dbReference type="PANTHER" id="PTHR11654">
    <property type="entry name" value="OLIGOPEPTIDE TRANSPORTER-RELATED"/>
    <property type="match status" value="1"/>
</dbReference>
<feature type="transmembrane region" description="Helical" evidence="7">
    <location>
        <begin position="339"/>
        <end position="362"/>
    </location>
</feature>
<dbReference type="GO" id="GO:0006857">
    <property type="term" value="P:oligopeptide transport"/>
    <property type="evidence" value="ECO:0007669"/>
    <property type="project" value="InterPro"/>
</dbReference>
<evidence type="ECO:0000256" key="3">
    <source>
        <dbReference type="ARBA" id="ARBA00022692"/>
    </source>
</evidence>
<feature type="transmembrane region" description="Helical" evidence="7">
    <location>
        <begin position="216"/>
        <end position="237"/>
    </location>
</feature>
<evidence type="ECO:0000313" key="9">
    <source>
        <dbReference type="Proteomes" id="UP001054252"/>
    </source>
</evidence>
<dbReference type="InterPro" id="IPR018456">
    <property type="entry name" value="PTR2_symporter_CS"/>
</dbReference>
<dbReference type="SUPFAM" id="SSF103473">
    <property type="entry name" value="MFS general substrate transporter"/>
    <property type="match status" value="1"/>
</dbReference>
<dbReference type="PROSITE" id="PS01022">
    <property type="entry name" value="PTR2_1"/>
    <property type="match status" value="1"/>
</dbReference>
<evidence type="ECO:0000256" key="7">
    <source>
        <dbReference type="SAM" id="Phobius"/>
    </source>
</evidence>
<feature type="transmembrane region" description="Helical" evidence="7">
    <location>
        <begin position="374"/>
        <end position="393"/>
    </location>
</feature>
<evidence type="ECO:0000256" key="6">
    <source>
        <dbReference type="SAM" id="MobiDB-lite"/>
    </source>
</evidence>
<feature type="transmembrane region" description="Helical" evidence="7">
    <location>
        <begin position="495"/>
        <end position="515"/>
    </location>
</feature>
<evidence type="ECO:0000256" key="1">
    <source>
        <dbReference type="ARBA" id="ARBA00004141"/>
    </source>
</evidence>
<comment type="caution">
    <text evidence="8">The sequence shown here is derived from an EMBL/GenBank/DDBJ whole genome shotgun (WGS) entry which is preliminary data.</text>
</comment>
<feature type="transmembrane region" description="Helical" evidence="7">
    <location>
        <begin position="77"/>
        <end position="97"/>
    </location>
</feature>
<dbReference type="Proteomes" id="UP001054252">
    <property type="component" value="Unassembled WGS sequence"/>
</dbReference>
<evidence type="ECO:0008006" key="10">
    <source>
        <dbReference type="Google" id="ProtNLM"/>
    </source>
</evidence>
<dbReference type="EMBL" id="BPVZ01000007">
    <property type="protein sequence ID" value="GKU93671.1"/>
    <property type="molecule type" value="Genomic_DNA"/>
</dbReference>